<keyword evidence="10" id="KW-1208">Phospholipid metabolism</keyword>
<dbReference type="HOGENOM" id="CLU_051314_6_1_11"/>
<dbReference type="InterPro" id="IPR048254">
    <property type="entry name" value="CDP_ALCOHOL_P_TRANSF_CS"/>
</dbReference>
<dbReference type="Proteomes" id="UP000011835">
    <property type="component" value="Chromosome"/>
</dbReference>
<keyword evidence="8 12" id="KW-0472">Membrane</keyword>
<dbReference type="KEGG" id="btp:D805_1027"/>
<feature type="transmembrane region" description="Helical" evidence="12">
    <location>
        <begin position="138"/>
        <end position="160"/>
    </location>
</feature>
<keyword evidence="5 12" id="KW-0812">Transmembrane</keyword>
<gene>
    <name evidence="13" type="ORF">D805_1027</name>
</gene>
<protein>
    <submittedName>
        <fullName evidence="13">CDP-diacylglycerol--glycerol-3-phosphate 3-phosphatidyltransferase</fullName>
    </submittedName>
</protein>
<dbReference type="PROSITE" id="PS00379">
    <property type="entry name" value="CDP_ALCOHOL_P_TRANSF"/>
    <property type="match status" value="1"/>
</dbReference>
<sequence length="208" mass="22742">MYMSDTHTHSNTSGEQYSPEARDVIFTVPNGISVLRIISIPVIAVLVSKHEMVASLIIIALSAMSDGLDGVIARKFNQVSKLGQILDPIADRLLIFCSILALGIAHVIPWWVLIVVGMRDLLMGVLIVMLAQHGYGPLPVHFVGKTGTALLMTAIVLLIFADIWRNPATLTLHLVALAICIWGIALYWLAGFIYAHQGLGLIRNDNRQ</sequence>
<keyword evidence="9" id="KW-0594">Phospholipid biosynthesis</keyword>
<evidence type="ECO:0000256" key="6">
    <source>
        <dbReference type="ARBA" id="ARBA00022989"/>
    </source>
</evidence>
<keyword evidence="7" id="KW-0443">Lipid metabolism</keyword>
<dbReference type="Pfam" id="PF01066">
    <property type="entry name" value="CDP-OH_P_transf"/>
    <property type="match status" value="1"/>
</dbReference>
<dbReference type="Gene3D" id="1.20.120.1760">
    <property type="match status" value="1"/>
</dbReference>
<dbReference type="InterPro" id="IPR000462">
    <property type="entry name" value="CDP-OH_P_trans"/>
</dbReference>
<evidence type="ECO:0000256" key="12">
    <source>
        <dbReference type="SAM" id="Phobius"/>
    </source>
</evidence>
<proteinExistence type="inferred from homology"/>
<dbReference type="PANTHER" id="PTHR14269">
    <property type="entry name" value="CDP-DIACYLGLYCEROL--GLYCEROL-3-PHOSPHATE 3-PHOSPHATIDYLTRANSFERASE-RELATED"/>
    <property type="match status" value="1"/>
</dbReference>
<name>M4RGI2_9BIFI</name>
<evidence type="ECO:0000256" key="11">
    <source>
        <dbReference type="RuleBase" id="RU003750"/>
    </source>
</evidence>
<keyword evidence="4 11" id="KW-0808">Transferase</keyword>
<dbReference type="GO" id="GO:0046474">
    <property type="term" value="P:glycerophospholipid biosynthetic process"/>
    <property type="evidence" value="ECO:0007669"/>
    <property type="project" value="TreeGrafter"/>
</dbReference>
<reference evidence="13 14" key="1">
    <citation type="journal article" date="2013" name="Genome Announc.">
        <title>Complete Genome Sequence of the Probiotic Bifidobacterium thermophilum Strain RBL67.</title>
        <authorList>
            <person name="Jans C."/>
            <person name="Lacroix C."/>
            <person name="Follador R."/>
            <person name="Stevens M.J."/>
        </authorList>
    </citation>
    <scope>NUCLEOTIDE SEQUENCE [LARGE SCALE GENOMIC DNA]</scope>
    <source>
        <strain evidence="13 14">RBL67</strain>
    </source>
</reference>
<keyword evidence="14" id="KW-1185">Reference proteome</keyword>
<keyword evidence="3" id="KW-0444">Lipid biosynthesis</keyword>
<organism evidence="13 14">
    <name type="scientific">Bifidobacterium thermophilum RBL67</name>
    <dbReference type="NCBI Taxonomy" id="1254439"/>
    <lineage>
        <taxon>Bacteria</taxon>
        <taxon>Bacillati</taxon>
        <taxon>Actinomycetota</taxon>
        <taxon>Actinomycetes</taxon>
        <taxon>Bifidobacteriales</taxon>
        <taxon>Bifidobacteriaceae</taxon>
        <taxon>Bifidobacterium</taxon>
    </lineage>
</organism>
<evidence type="ECO:0000256" key="4">
    <source>
        <dbReference type="ARBA" id="ARBA00022679"/>
    </source>
</evidence>
<comment type="similarity">
    <text evidence="2 11">Belongs to the CDP-alcohol phosphatidyltransferase class-I family.</text>
</comment>
<dbReference type="InterPro" id="IPR050324">
    <property type="entry name" value="CDP-alcohol_PTase-I"/>
</dbReference>
<accession>M4RGI2</accession>
<evidence type="ECO:0000256" key="1">
    <source>
        <dbReference type="ARBA" id="ARBA00004141"/>
    </source>
</evidence>
<dbReference type="GO" id="GO:0008444">
    <property type="term" value="F:CDP-diacylglycerol-glycerol-3-phosphate 3-phosphatidyltransferase activity"/>
    <property type="evidence" value="ECO:0007669"/>
    <property type="project" value="InterPro"/>
</dbReference>
<evidence type="ECO:0000256" key="5">
    <source>
        <dbReference type="ARBA" id="ARBA00022692"/>
    </source>
</evidence>
<evidence type="ECO:0000313" key="14">
    <source>
        <dbReference type="Proteomes" id="UP000011835"/>
    </source>
</evidence>
<dbReference type="InterPro" id="IPR004570">
    <property type="entry name" value="Phosphatidylglycerol_P_synth"/>
</dbReference>
<evidence type="ECO:0000256" key="7">
    <source>
        <dbReference type="ARBA" id="ARBA00023098"/>
    </source>
</evidence>
<comment type="subcellular location">
    <subcellularLocation>
        <location evidence="1">Membrane</location>
        <topology evidence="1">Multi-pass membrane protein</topology>
    </subcellularLocation>
</comment>
<dbReference type="PANTHER" id="PTHR14269:SF62">
    <property type="entry name" value="CDP-DIACYLGLYCEROL--GLYCEROL-3-PHOSPHATE 3-PHOSPHATIDYLTRANSFERASE 1, CHLOROPLASTIC"/>
    <property type="match status" value="1"/>
</dbReference>
<dbReference type="PATRIC" id="fig|1254439.12.peg.1020"/>
<feature type="transmembrane region" description="Helical" evidence="12">
    <location>
        <begin position="172"/>
        <end position="195"/>
    </location>
</feature>
<feature type="transmembrane region" description="Helical" evidence="12">
    <location>
        <begin position="93"/>
        <end position="118"/>
    </location>
</feature>
<dbReference type="InterPro" id="IPR043130">
    <property type="entry name" value="CDP-OH_PTrfase_TM_dom"/>
</dbReference>
<evidence type="ECO:0000256" key="3">
    <source>
        <dbReference type="ARBA" id="ARBA00022516"/>
    </source>
</evidence>
<dbReference type="EMBL" id="CP004346">
    <property type="protein sequence ID" value="AGH41294.1"/>
    <property type="molecule type" value="Genomic_DNA"/>
</dbReference>
<dbReference type="PIRSF" id="PIRSF000847">
    <property type="entry name" value="Phos_ph_gly_syn"/>
    <property type="match status" value="1"/>
</dbReference>
<keyword evidence="6 12" id="KW-1133">Transmembrane helix</keyword>
<dbReference type="AlphaFoldDB" id="M4RGI2"/>
<dbReference type="GO" id="GO:0016020">
    <property type="term" value="C:membrane"/>
    <property type="evidence" value="ECO:0007669"/>
    <property type="project" value="UniProtKB-SubCell"/>
</dbReference>
<feature type="transmembrane region" description="Helical" evidence="12">
    <location>
        <begin position="24"/>
        <end position="47"/>
    </location>
</feature>
<evidence type="ECO:0000256" key="10">
    <source>
        <dbReference type="ARBA" id="ARBA00023264"/>
    </source>
</evidence>
<dbReference type="UniPathway" id="UPA00085"/>
<evidence type="ECO:0000313" key="13">
    <source>
        <dbReference type="EMBL" id="AGH41294.1"/>
    </source>
</evidence>
<evidence type="ECO:0000256" key="8">
    <source>
        <dbReference type="ARBA" id="ARBA00023136"/>
    </source>
</evidence>
<evidence type="ECO:0000256" key="2">
    <source>
        <dbReference type="ARBA" id="ARBA00010441"/>
    </source>
</evidence>
<evidence type="ECO:0000256" key="9">
    <source>
        <dbReference type="ARBA" id="ARBA00023209"/>
    </source>
</evidence>